<protein>
    <submittedName>
        <fullName evidence="1">Uncharacterized protein</fullName>
    </submittedName>
</protein>
<dbReference type="Proteomes" id="UP000516093">
    <property type="component" value="Chromosome"/>
</dbReference>
<dbReference type="EMBL" id="CP060784">
    <property type="protein sequence ID" value="QNP51545.1"/>
    <property type="molecule type" value="Genomic_DNA"/>
</dbReference>
<proteinExistence type="predicted"/>
<gene>
    <name evidence="1" type="ORF">H9L05_16320</name>
</gene>
<organism evidence="1 2">
    <name type="scientific">Hymenobacter qilianensis</name>
    <dbReference type="NCBI Taxonomy" id="1385715"/>
    <lineage>
        <taxon>Bacteria</taxon>
        <taxon>Pseudomonadati</taxon>
        <taxon>Bacteroidota</taxon>
        <taxon>Cytophagia</taxon>
        <taxon>Cytophagales</taxon>
        <taxon>Hymenobacteraceae</taxon>
        <taxon>Hymenobacter</taxon>
    </lineage>
</organism>
<keyword evidence="2" id="KW-1185">Reference proteome</keyword>
<evidence type="ECO:0000313" key="1">
    <source>
        <dbReference type="EMBL" id="QNP51545.1"/>
    </source>
</evidence>
<dbReference type="KEGG" id="hqi:H9L05_16320"/>
<reference evidence="1 2" key="1">
    <citation type="submission" date="2020-08" db="EMBL/GenBank/DDBJ databases">
        <title>Genome sequence of Hymenobacter qilianensis JCM 19763T.</title>
        <authorList>
            <person name="Hyun D.-W."/>
            <person name="Bae J.-W."/>
        </authorList>
    </citation>
    <scope>NUCLEOTIDE SEQUENCE [LARGE SCALE GENOMIC DNA]</scope>
    <source>
        <strain evidence="1 2">JCM 19763</strain>
    </source>
</reference>
<dbReference type="RefSeq" id="WP_187731827.1">
    <property type="nucleotide sequence ID" value="NZ_BMFN01000003.1"/>
</dbReference>
<accession>A0A7H0GTC9</accession>
<name>A0A7H0GTC9_9BACT</name>
<sequence length="180" mass="19832">MKKLVIFLGLLAWSGQSSQAQSVRSKKAARAASPSLRALDSQNGFGKATFGDDISKFRDLELVRTDPATQTQFYNYLTDNLKVGSHRLTGITYGFYKDKLYYIELRMMGEANCRGIRELLSAQYGPSKSPGQAQTSWWLGQQVTLRYTEAPVGYATIVLGSNQLAGQRLAQRKAAGLPAV</sequence>
<dbReference type="AlphaFoldDB" id="A0A7H0GTC9"/>
<evidence type="ECO:0000313" key="2">
    <source>
        <dbReference type="Proteomes" id="UP000516093"/>
    </source>
</evidence>